<gene>
    <name evidence="2" type="ORF">GCM10010470_23800</name>
</gene>
<name>A0ABN3VB74_9PSEU</name>
<evidence type="ECO:0000256" key="1">
    <source>
        <dbReference type="SAM" id="MobiDB-lite"/>
    </source>
</evidence>
<keyword evidence="3" id="KW-1185">Reference proteome</keyword>
<organism evidence="2 3">
    <name type="scientific">Saccharopolyspora taberi</name>
    <dbReference type="NCBI Taxonomy" id="60895"/>
    <lineage>
        <taxon>Bacteria</taxon>
        <taxon>Bacillati</taxon>
        <taxon>Actinomycetota</taxon>
        <taxon>Actinomycetes</taxon>
        <taxon>Pseudonocardiales</taxon>
        <taxon>Pseudonocardiaceae</taxon>
        <taxon>Saccharopolyspora</taxon>
    </lineage>
</organism>
<reference evidence="2 3" key="1">
    <citation type="journal article" date="2019" name="Int. J. Syst. Evol. Microbiol.">
        <title>The Global Catalogue of Microorganisms (GCM) 10K type strain sequencing project: providing services to taxonomists for standard genome sequencing and annotation.</title>
        <authorList>
            <consortium name="The Broad Institute Genomics Platform"/>
            <consortium name="The Broad Institute Genome Sequencing Center for Infectious Disease"/>
            <person name="Wu L."/>
            <person name="Ma J."/>
        </authorList>
    </citation>
    <scope>NUCLEOTIDE SEQUENCE [LARGE SCALE GENOMIC DNA]</scope>
    <source>
        <strain evidence="2 3">JCM 9383</strain>
    </source>
</reference>
<feature type="region of interest" description="Disordered" evidence="1">
    <location>
        <begin position="1"/>
        <end position="55"/>
    </location>
</feature>
<sequence>MTPPSSVPTSMPPGHEKGNLQKEPPGGAATEPADHARNREKLSSRGGCPPKFDPEDYKARHAVEYGINRLKRHRAVGTRYDKLAVRYEATVLIAAINEWL</sequence>
<comment type="caution">
    <text evidence="2">The sequence shown here is derived from an EMBL/GenBank/DDBJ whole genome shotgun (WGS) entry which is preliminary data.</text>
</comment>
<evidence type="ECO:0000313" key="2">
    <source>
        <dbReference type="EMBL" id="GAA2788432.1"/>
    </source>
</evidence>
<accession>A0ABN3VB74</accession>
<dbReference type="Proteomes" id="UP001500979">
    <property type="component" value="Unassembled WGS sequence"/>
</dbReference>
<feature type="compositionally biased region" description="Basic and acidic residues" evidence="1">
    <location>
        <begin position="32"/>
        <end position="43"/>
    </location>
</feature>
<protein>
    <recommendedName>
        <fullName evidence="4">Transposase DDE domain-containing protein</fullName>
    </recommendedName>
</protein>
<evidence type="ECO:0008006" key="4">
    <source>
        <dbReference type="Google" id="ProtNLM"/>
    </source>
</evidence>
<evidence type="ECO:0000313" key="3">
    <source>
        <dbReference type="Proteomes" id="UP001500979"/>
    </source>
</evidence>
<dbReference type="EMBL" id="BAAAUX010000011">
    <property type="protein sequence ID" value="GAA2788432.1"/>
    <property type="molecule type" value="Genomic_DNA"/>
</dbReference>
<proteinExistence type="predicted"/>